<dbReference type="OMA" id="CISNEIW"/>
<dbReference type="InterPro" id="IPR008266">
    <property type="entry name" value="Tyr_kinase_AS"/>
</dbReference>
<dbReference type="InParanoid" id="B3S014"/>
<dbReference type="InterPro" id="IPR001245">
    <property type="entry name" value="Ser-Thr/Tyr_kinase_cat_dom"/>
</dbReference>
<sequence>ASANAMFNHENIVKLIGVSFTSDPYYLILEYMQNGNLHDYLANNAAPIQAEHRVAIGKSVEYLEHSDLIRFLVQAASALNYLSNLRVIHRDIAARNCLLGENKHLKISDFGLCKDIYADQHYKMQKMKNVPLRWSPPEVLLRSLYTEESDVYSFGVLMWEVFSFAISPFYQYTFDEVTAIIKSGQTKEALSRPATCISNEIWKLMTECWEFYPKDRPS</sequence>
<gene>
    <name evidence="2" type="ORF">TRIADDRAFT_15161</name>
</gene>
<feature type="non-terminal residue" evidence="2">
    <location>
        <position position="1"/>
    </location>
</feature>
<dbReference type="InterPro" id="IPR020635">
    <property type="entry name" value="Tyr_kinase_cat_dom"/>
</dbReference>
<keyword evidence="3" id="KW-1185">Reference proteome</keyword>
<dbReference type="HOGENOM" id="CLU_000288_7_40_1"/>
<evidence type="ECO:0000313" key="3">
    <source>
        <dbReference type="Proteomes" id="UP000009022"/>
    </source>
</evidence>
<dbReference type="KEGG" id="tad:TRIADDRAFT_15161"/>
<dbReference type="InterPro" id="IPR011009">
    <property type="entry name" value="Kinase-like_dom_sf"/>
</dbReference>
<dbReference type="GeneID" id="6755048"/>
<dbReference type="FunFam" id="1.10.510.10:FF:002484">
    <property type="match status" value="1"/>
</dbReference>
<dbReference type="InterPro" id="IPR000719">
    <property type="entry name" value="Prot_kinase_dom"/>
</dbReference>
<dbReference type="PhylomeDB" id="B3S014"/>
<dbReference type="PRINTS" id="PR00109">
    <property type="entry name" value="TYRKINASE"/>
</dbReference>
<dbReference type="CDD" id="cd00192">
    <property type="entry name" value="PTKc"/>
    <property type="match status" value="1"/>
</dbReference>
<accession>B3S014</accession>
<dbReference type="PROSITE" id="PS50011">
    <property type="entry name" value="PROTEIN_KINASE_DOM"/>
    <property type="match status" value="1"/>
</dbReference>
<dbReference type="CTD" id="6755048"/>
<dbReference type="Gene3D" id="1.10.510.10">
    <property type="entry name" value="Transferase(Phosphotransferase) domain 1"/>
    <property type="match status" value="1"/>
</dbReference>
<dbReference type="Pfam" id="PF07714">
    <property type="entry name" value="PK_Tyr_Ser-Thr"/>
    <property type="match status" value="1"/>
</dbReference>
<feature type="domain" description="Protein kinase" evidence="1">
    <location>
        <begin position="1"/>
        <end position="218"/>
    </location>
</feature>
<reference evidence="2 3" key="1">
    <citation type="journal article" date="2008" name="Nature">
        <title>The Trichoplax genome and the nature of placozoans.</title>
        <authorList>
            <person name="Srivastava M."/>
            <person name="Begovic E."/>
            <person name="Chapman J."/>
            <person name="Putnam N.H."/>
            <person name="Hellsten U."/>
            <person name="Kawashima T."/>
            <person name="Kuo A."/>
            <person name="Mitros T."/>
            <person name="Salamov A."/>
            <person name="Carpenter M.L."/>
            <person name="Signorovitch A.Y."/>
            <person name="Moreno M.A."/>
            <person name="Kamm K."/>
            <person name="Grimwood J."/>
            <person name="Schmutz J."/>
            <person name="Shapiro H."/>
            <person name="Grigoriev I.V."/>
            <person name="Buss L.W."/>
            <person name="Schierwater B."/>
            <person name="Dellaporta S.L."/>
            <person name="Rokhsar D.S."/>
        </authorList>
    </citation>
    <scope>NUCLEOTIDE SEQUENCE [LARGE SCALE GENOMIC DNA]</scope>
    <source>
        <strain evidence="2 3">Grell-BS-1999</strain>
    </source>
</reference>
<dbReference type="PROSITE" id="PS00109">
    <property type="entry name" value="PROTEIN_KINASE_TYR"/>
    <property type="match status" value="1"/>
</dbReference>
<name>B3S014_TRIAD</name>
<proteinExistence type="predicted"/>
<dbReference type="SUPFAM" id="SSF56112">
    <property type="entry name" value="Protein kinase-like (PK-like)"/>
    <property type="match status" value="1"/>
</dbReference>
<dbReference type="EMBL" id="DS985246">
    <property type="protein sequence ID" value="EDV23928.1"/>
    <property type="molecule type" value="Genomic_DNA"/>
</dbReference>
<dbReference type="AlphaFoldDB" id="B3S014"/>
<dbReference type="Proteomes" id="UP000009022">
    <property type="component" value="Unassembled WGS sequence"/>
</dbReference>
<dbReference type="SMART" id="SM00219">
    <property type="entry name" value="TyrKc"/>
    <property type="match status" value="1"/>
</dbReference>
<protein>
    <recommendedName>
        <fullName evidence="1">Protein kinase domain-containing protein</fullName>
    </recommendedName>
</protein>
<feature type="non-terminal residue" evidence="2">
    <location>
        <position position="218"/>
    </location>
</feature>
<dbReference type="GO" id="GO:0005524">
    <property type="term" value="F:ATP binding"/>
    <property type="evidence" value="ECO:0007669"/>
    <property type="project" value="InterPro"/>
</dbReference>
<dbReference type="RefSeq" id="XP_002113454.1">
    <property type="nucleotide sequence ID" value="XM_002113418.1"/>
</dbReference>
<evidence type="ECO:0000259" key="1">
    <source>
        <dbReference type="PROSITE" id="PS50011"/>
    </source>
</evidence>
<dbReference type="PANTHER" id="PTHR24416:SF611">
    <property type="entry name" value="TYROSINE-PROTEIN KINASE TRANSMEMBRANE RECEPTOR ROR"/>
    <property type="match status" value="1"/>
</dbReference>
<dbReference type="InterPro" id="IPR050122">
    <property type="entry name" value="RTK"/>
</dbReference>
<dbReference type="GO" id="GO:0004713">
    <property type="term" value="F:protein tyrosine kinase activity"/>
    <property type="evidence" value="ECO:0007669"/>
    <property type="project" value="InterPro"/>
</dbReference>
<dbReference type="PANTHER" id="PTHR24416">
    <property type="entry name" value="TYROSINE-PROTEIN KINASE RECEPTOR"/>
    <property type="match status" value="1"/>
</dbReference>
<organism evidence="2 3">
    <name type="scientific">Trichoplax adhaerens</name>
    <name type="common">Trichoplax reptans</name>
    <dbReference type="NCBI Taxonomy" id="10228"/>
    <lineage>
        <taxon>Eukaryota</taxon>
        <taxon>Metazoa</taxon>
        <taxon>Placozoa</taxon>
        <taxon>Uniplacotomia</taxon>
        <taxon>Trichoplacea</taxon>
        <taxon>Trichoplacidae</taxon>
        <taxon>Trichoplax</taxon>
    </lineage>
</organism>
<dbReference type="eggNOG" id="KOG1026">
    <property type="taxonomic scope" value="Eukaryota"/>
</dbReference>
<dbReference type="OrthoDB" id="3256376at2759"/>
<evidence type="ECO:0000313" key="2">
    <source>
        <dbReference type="EMBL" id="EDV23928.1"/>
    </source>
</evidence>
<dbReference type="STRING" id="10228.B3S014"/>